<dbReference type="Proteomes" id="UP001302059">
    <property type="component" value="Unassembled WGS sequence"/>
</dbReference>
<evidence type="ECO:0000313" key="2">
    <source>
        <dbReference type="Proteomes" id="UP001302059"/>
    </source>
</evidence>
<reference evidence="1 2" key="1">
    <citation type="submission" date="2023-05" db="EMBL/GenBank/DDBJ databases">
        <authorList>
            <person name="Gao F."/>
        </authorList>
    </citation>
    <scope>NUCLEOTIDE SEQUENCE [LARGE SCALE GENOMIC DNA]</scope>
    <source>
        <strain evidence="1 2">MIMF12</strain>
    </source>
</reference>
<proteinExistence type="predicted"/>
<accession>A0ABT7JKT5</accession>
<keyword evidence="2" id="KW-1185">Reference proteome</keyword>
<gene>
    <name evidence="1" type="ORF">QOL99_16070</name>
</gene>
<dbReference type="RefSeq" id="WP_285525297.1">
    <property type="nucleotide sequence ID" value="NZ_JASNGB010000250.1"/>
</dbReference>
<name>A0ABT7JKT5_9DEIO</name>
<sequence length="570" mass="63211">MPTYTEWNDALIEFFTYGAPVGSTIYLNVSDRTLEQIGEQFWGRSSTGPWAEDYLAAVRSALVKDGCVFPETVRGKNKRGRPQGLAFLGALVLVASRMDQDDEQSISEKDYFTRLNDALGTVPANAQVKRPRHMTTGAAGEEPLWRAWATFLRSRGYLPTASGGRGAWKYIGYAVSQTLLREPEKRRLFQVFDRRNWGREPDPELLVSLLRHEDDLPAHVRTLLGRSGQGAEDVQFALADVYREWEERRVQGGGTQASAGGPLGRHLQAGLYRTEHWRTGAPQYALYPRQPRGLRLLDVTLDWPDGSASEPLRLERPGYYAPVGQLDGERLEFGWTLPLSGHPQLDALSLPARPFWILRADPDVPGAFASMGRPAVGEHFSLLLRDELKADLLAYREQGLMQWQGEERWEAGWLEVTGVMVTANQWGEVGPVQSRDLLDALRPASGVSVSVAGGLRLPRQGAWVTDAPPTVTVHSFFTEAFLTVCRGEDTVFSGAVEPNQPVSVPWAGPGDYELSAEARGQGQVRLVKLVPWEELPPPDPALLGTVDRRWQQGGQTRTLTGLRVAQEVQG</sequence>
<organism evidence="1 2">
    <name type="scientific">Deinococcus rhizophilus</name>
    <dbReference type="NCBI Taxonomy" id="3049544"/>
    <lineage>
        <taxon>Bacteria</taxon>
        <taxon>Thermotogati</taxon>
        <taxon>Deinococcota</taxon>
        <taxon>Deinococci</taxon>
        <taxon>Deinococcales</taxon>
        <taxon>Deinococcaceae</taxon>
        <taxon>Deinococcus</taxon>
    </lineage>
</organism>
<comment type="caution">
    <text evidence="1">The sequence shown here is derived from an EMBL/GenBank/DDBJ whole genome shotgun (WGS) entry which is preliminary data.</text>
</comment>
<dbReference type="EMBL" id="JASNGB010000250">
    <property type="protein sequence ID" value="MDL2345652.1"/>
    <property type="molecule type" value="Genomic_DNA"/>
</dbReference>
<protein>
    <submittedName>
        <fullName evidence="1">Uncharacterized protein</fullName>
    </submittedName>
</protein>
<evidence type="ECO:0000313" key="1">
    <source>
        <dbReference type="EMBL" id="MDL2345652.1"/>
    </source>
</evidence>